<evidence type="ECO:0000259" key="3">
    <source>
        <dbReference type="PROSITE" id="PS51786"/>
    </source>
</evidence>
<name>A0A0N9II24_9PSEU</name>
<comment type="catalytic activity">
    <reaction evidence="1">
        <text>Hydrolysis of proteins in presence of ATP.</text>
        <dbReference type="EC" id="3.4.21.53"/>
    </reaction>
</comment>
<evidence type="ECO:0000313" key="5">
    <source>
        <dbReference type="Proteomes" id="UP000063699"/>
    </source>
</evidence>
<dbReference type="STRING" id="860235.AOZ06_08090"/>
<organism evidence="4 5">
    <name type="scientific">Kibdelosporangium phytohabitans</name>
    <dbReference type="NCBI Taxonomy" id="860235"/>
    <lineage>
        <taxon>Bacteria</taxon>
        <taxon>Bacillati</taxon>
        <taxon>Actinomycetota</taxon>
        <taxon>Actinomycetes</taxon>
        <taxon>Pseudonocardiales</taxon>
        <taxon>Pseudonocardiaceae</taxon>
        <taxon>Kibdelosporangium</taxon>
    </lineage>
</organism>
<dbReference type="Gene3D" id="2.30.42.10">
    <property type="match status" value="1"/>
</dbReference>
<dbReference type="SMART" id="SM00228">
    <property type="entry name" value="PDZ"/>
    <property type="match status" value="1"/>
</dbReference>
<sequence length="340" mass="35847">MSRRGWTVLLSFLIVITVGLVGAFVPVPFVALGPGPTYDTLGAVDKTQIVQVDGAETFPTTGQLRMTTVSLKREVTLFSAFGLWVSGRYALAPREEYIKPGQTEEDVQQQNVKMFQDSQSDAETAAMRHLKKPMKVVVAEVTSGAPADKIIEPGDRLLTVNGRAIGQQDDVVTAIENTRPGQAIQIALQRGGQDKSVSVTLGKAPDDRVQGFMGIKGIDRPDVPFKTTIHLQDVGGPSAGLIFSLAIVDRLTRDDLAGGQPIAGTGEIDVKGNVGPIGGIGFKLVAAAEDGAKTFLVPAANCAEAKADPPAGLQLIKVETLDGAVKALEDRKAGRPVPSC</sequence>
<comment type="similarity">
    <text evidence="1">Belongs to the peptidase S16 family.</text>
</comment>
<dbReference type="EMBL" id="CP012752">
    <property type="protein sequence ID" value="ALG14626.1"/>
    <property type="molecule type" value="Genomic_DNA"/>
</dbReference>
<dbReference type="Proteomes" id="UP000063699">
    <property type="component" value="Chromosome"/>
</dbReference>
<dbReference type="SUPFAM" id="SSF50156">
    <property type="entry name" value="PDZ domain-like"/>
    <property type="match status" value="1"/>
</dbReference>
<evidence type="ECO:0000259" key="2">
    <source>
        <dbReference type="PROSITE" id="PS50106"/>
    </source>
</evidence>
<dbReference type="SUPFAM" id="SSF54211">
    <property type="entry name" value="Ribosomal protein S5 domain 2-like"/>
    <property type="match status" value="1"/>
</dbReference>
<keyword evidence="1" id="KW-0645">Protease</keyword>
<keyword evidence="5" id="KW-1185">Reference proteome</keyword>
<dbReference type="EC" id="3.4.21.53" evidence="1"/>
<dbReference type="PROSITE" id="PS50106">
    <property type="entry name" value="PDZ"/>
    <property type="match status" value="1"/>
</dbReference>
<evidence type="ECO:0000256" key="1">
    <source>
        <dbReference type="PROSITE-ProRule" id="PRU01122"/>
    </source>
</evidence>
<gene>
    <name evidence="4" type="ORF">AOZ06_08090</name>
</gene>
<dbReference type="GO" id="GO:0004176">
    <property type="term" value="F:ATP-dependent peptidase activity"/>
    <property type="evidence" value="ECO:0007669"/>
    <property type="project" value="UniProtKB-UniRule"/>
</dbReference>
<dbReference type="InterPro" id="IPR014721">
    <property type="entry name" value="Ribsml_uS5_D2-typ_fold_subgr"/>
</dbReference>
<dbReference type="AlphaFoldDB" id="A0A0N9II24"/>
<dbReference type="InterPro" id="IPR020568">
    <property type="entry name" value="Ribosomal_Su5_D2-typ_SF"/>
</dbReference>
<dbReference type="GO" id="GO:0006508">
    <property type="term" value="P:proteolysis"/>
    <property type="evidence" value="ECO:0007669"/>
    <property type="project" value="UniProtKB-KW"/>
</dbReference>
<feature type="domain" description="PDZ" evidence="2">
    <location>
        <begin position="136"/>
        <end position="190"/>
    </location>
</feature>
<dbReference type="InterPro" id="IPR001478">
    <property type="entry name" value="PDZ"/>
</dbReference>
<keyword evidence="1" id="KW-0720">Serine protease</keyword>
<proteinExistence type="inferred from homology"/>
<accession>A0A0N9II24</accession>
<dbReference type="GO" id="GO:0005524">
    <property type="term" value="F:ATP binding"/>
    <property type="evidence" value="ECO:0007669"/>
    <property type="project" value="InterPro"/>
</dbReference>
<reference evidence="4 5" key="1">
    <citation type="submission" date="2015-07" db="EMBL/GenBank/DDBJ databases">
        <title>Genome sequencing of Kibdelosporangium phytohabitans.</title>
        <authorList>
            <person name="Qin S."/>
            <person name="Xing K."/>
        </authorList>
    </citation>
    <scope>NUCLEOTIDE SEQUENCE [LARGE SCALE GENOMIC DNA]</scope>
    <source>
        <strain evidence="4 5">KLBMP1111</strain>
    </source>
</reference>
<dbReference type="Pfam" id="PF05362">
    <property type="entry name" value="Lon_C"/>
    <property type="match status" value="1"/>
</dbReference>
<dbReference type="Gene3D" id="3.30.230.10">
    <property type="match status" value="1"/>
</dbReference>
<dbReference type="KEGG" id="kphy:AOZ06_08090"/>
<dbReference type="PANTHER" id="PTHR10046">
    <property type="entry name" value="ATP DEPENDENT LON PROTEASE FAMILY MEMBER"/>
    <property type="match status" value="1"/>
</dbReference>
<feature type="domain" description="Lon proteolytic" evidence="3">
    <location>
        <begin position="233"/>
        <end position="331"/>
    </location>
</feature>
<feature type="active site" evidence="1">
    <location>
        <position position="283"/>
    </location>
</feature>
<dbReference type="PROSITE" id="PS51786">
    <property type="entry name" value="LON_PROTEOLYTIC"/>
    <property type="match status" value="1"/>
</dbReference>
<protein>
    <recommendedName>
        <fullName evidence="1">endopeptidase La</fullName>
        <ecNumber evidence="1">3.4.21.53</ecNumber>
    </recommendedName>
</protein>
<evidence type="ECO:0000313" key="4">
    <source>
        <dbReference type="EMBL" id="ALG14626.1"/>
    </source>
</evidence>
<feature type="active site" evidence="1">
    <location>
        <position position="238"/>
    </location>
</feature>
<dbReference type="InterPro" id="IPR008269">
    <property type="entry name" value="Lon_proteolytic"/>
</dbReference>
<dbReference type="InterPro" id="IPR036034">
    <property type="entry name" value="PDZ_sf"/>
</dbReference>
<dbReference type="Pfam" id="PF13180">
    <property type="entry name" value="PDZ_2"/>
    <property type="match status" value="1"/>
</dbReference>
<keyword evidence="1" id="KW-0378">Hydrolase</keyword>
<dbReference type="GO" id="GO:0004252">
    <property type="term" value="F:serine-type endopeptidase activity"/>
    <property type="evidence" value="ECO:0007669"/>
    <property type="project" value="UniProtKB-UniRule"/>
</dbReference>
<dbReference type="InterPro" id="IPR027065">
    <property type="entry name" value="Lon_Prtase"/>
</dbReference>
<dbReference type="GO" id="GO:0030163">
    <property type="term" value="P:protein catabolic process"/>
    <property type="evidence" value="ECO:0007669"/>
    <property type="project" value="InterPro"/>
</dbReference>